<dbReference type="EMBL" id="FTOP01000004">
    <property type="protein sequence ID" value="SIS78453.1"/>
    <property type="molecule type" value="Genomic_DNA"/>
</dbReference>
<sequence length="247" mass="28759">MKKYIFAMILCALWSFVSQHAEEGAIIYQTKINMHKRLPADREELKSMIPEFNETKNILLFNPNESLYRSIPEEVNPFDQPGGNRMVMRTMNSNETYQDRKESMITLVREFMGKKYHTKKELNRIPWKLEDDTKEIQGLLCKSASYTDENQRAIKAWYTEDIRIPLGPENFHGLPGLILEVAINDDDMIISVDKIEWRALKKNELKAPKGGQEISDEAYRAMLEEQMKNMGVQMQGQGGVRTFIRSF</sequence>
<proteinExistence type="predicted"/>
<evidence type="ECO:0000256" key="1">
    <source>
        <dbReference type="SAM" id="SignalP"/>
    </source>
</evidence>
<dbReference type="InterPro" id="IPR005901">
    <property type="entry name" value="GLPGLI"/>
</dbReference>
<organism evidence="2 3">
    <name type="scientific">Belliella pelovolcani</name>
    <dbReference type="NCBI Taxonomy" id="529505"/>
    <lineage>
        <taxon>Bacteria</taxon>
        <taxon>Pseudomonadati</taxon>
        <taxon>Bacteroidota</taxon>
        <taxon>Cytophagia</taxon>
        <taxon>Cytophagales</taxon>
        <taxon>Cyclobacteriaceae</taxon>
        <taxon>Belliella</taxon>
    </lineage>
</organism>
<dbReference type="STRING" id="529505.SAMN05421761_104192"/>
<evidence type="ECO:0000313" key="3">
    <source>
        <dbReference type="Proteomes" id="UP000186026"/>
    </source>
</evidence>
<accession>A0A1N7LX95</accession>
<dbReference type="RefSeq" id="WP_076499875.1">
    <property type="nucleotide sequence ID" value="NZ_FTOP01000004.1"/>
</dbReference>
<dbReference type="OrthoDB" id="1440774at2"/>
<dbReference type="Pfam" id="PF09697">
    <property type="entry name" value="Porph_ging"/>
    <property type="match status" value="1"/>
</dbReference>
<keyword evidence="3" id="KW-1185">Reference proteome</keyword>
<dbReference type="Proteomes" id="UP000186026">
    <property type="component" value="Unassembled WGS sequence"/>
</dbReference>
<name>A0A1N7LX95_9BACT</name>
<dbReference type="AlphaFoldDB" id="A0A1N7LX95"/>
<reference evidence="3" key="1">
    <citation type="submission" date="2017-01" db="EMBL/GenBank/DDBJ databases">
        <authorList>
            <person name="Varghese N."/>
            <person name="Submissions S."/>
        </authorList>
    </citation>
    <scope>NUCLEOTIDE SEQUENCE [LARGE SCALE GENOMIC DNA]</scope>
    <source>
        <strain evidence="3">DSM 46698</strain>
    </source>
</reference>
<evidence type="ECO:0000313" key="2">
    <source>
        <dbReference type="EMBL" id="SIS78453.1"/>
    </source>
</evidence>
<protein>
    <submittedName>
        <fullName evidence="2">GLPGLI family protein</fullName>
    </submittedName>
</protein>
<dbReference type="NCBIfam" id="TIGR01200">
    <property type="entry name" value="GLPGLI"/>
    <property type="match status" value="1"/>
</dbReference>
<keyword evidence="1" id="KW-0732">Signal</keyword>
<gene>
    <name evidence="2" type="ORF">SAMN05421761_104192</name>
</gene>
<feature type="signal peptide" evidence="1">
    <location>
        <begin position="1"/>
        <end position="21"/>
    </location>
</feature>
<feature type="chain" id="PRO_5012252958" evidence="1">
    <location>
        <begin position="22"/>
        <end position="247"/>
    </location>
</feature>